<keyword evidence="3 8" id="KW-0813">Transport</keyword>
<feature type="transmembrane region" description="Helical" evidence="8">
    <location>
        <begin position="179"/>
        <end position="197"/>
    </location>
</feature>
<dbReference type="InterPro" id="IPR013525">
    <property type="entry name" value="ABC2_TM"/>
</dbReference>
<name>A0A1R0Y2N2_9BACL</name>
<dbReference type="InterPro" id="IPR047817">
    <property type="entry name" value="ABC2_TM_bact-type"/>
</dbReference>
<sequence length="266" mass="31444">MFSVRRFSGEMYNSRKMITSLATNDFKMKYAGSYLGIVWAFIQPIVTILVYWAVFQVGFRSGQVEKVPFILWLMSGLIPWFFHYEAMTSATNCFFEYSYLVKKVLFKISILPIVKILSAFFVHIFFVAVMLLIFAIYGVYPTVYSLQLIYYMGCLVAITIALSYITSSIVVFVKDFGQIVGIVLQFGIWVTPIMWNYKMVSENWRWVFKINPIYYVVEGYRDAMFNHVWFWEKGNETLWFWNLTLIYFVIGFIVFKKLKMHFSDVL</sequence>
<accession>A0A1R0Y2N2</accession>
<comment type="subcellular location">
    <subcellularLocation>
        <location evidence="1 8">Cell membrane</location>
        <topology evidence="1 8">Multi-pass membrane protein</topology>
    </subcellularLocation>
</comment>
<evidence type="ECO:0000256" key="3">
    <source>
        <dbReference type="ARBA" id="ARBA00022448"/>
    </source>
</evidence>
<evidence type="ECO:0000256" key="4">
    <source>
        <dbReference type="ARBA" id="ARBA00022475"/>
    </source>
</evidence>
<dbReference type="PANTHER" id="PTHR30413:SF10">
    <property type="entry name" value="CAPSULE POLYSACCHARIDE EXPORT INNER-MEMBRANE PROTEIN CTRC"/>
    <property type="match status" value="1"/>
</dbReference>
<proteinExistence type="inferred from homology"/>
<evidence type="ECO:0000256" key="1">
    <source>
        <dbReference type="ARBA" id="ARBA00004651"/>
    </source>
</evidence>
<organism evidence="10 11">
    <name type="scientific">Paenibacillus odorifer</name>
    <dbReference type="NCBI Taxonomy" id="189426"/>
    <lineage>
        <taxon>Bacteria</taxon>
        <taxon>Bacillati</taxon>
        <taxon>Bacillota</taxon>
        <taxon>Bacilli</taxon>
        <taxon>Bacillales</taxon>
        <taxon>Paenibacillaceae</taxon>
        <taxon>Paenibacillus</taxon>
    </lineage>
</organism>
<reference evidence="10 11" key="1">
    <citation type="submission" date="2016-10" db="EMBL/GenBank/DDBJ databases">
        <title>Paenibacillus species isolates.</title>
        <authorList>
            <person name="Beno S.M."/>
        </authorList>
    </citation>
    <scope>NUCLEOTIDE SEQUENCE [LARGE SCALE GENOMIC DNA]</scope>
    <source>
        <strain evidence="10 11">FSL H7-0710</strain>
    </source>
</reference>
<dbReference type="RefSeq" id="WP_042131271.1">
    <property type="nucleotide sequence ID" value="NZ_MPTC01000007.1"/>
</dbReference>
<evidence type="ECO:0000313" key="10">
    <source>
        <dbReference type="EMBL" id="OMD41499.1"/>
    </source>
</evidence>
<feature type="transmembrane region" description="Helical" evidence="8">
    <location>
        <begin position="34"/>
        <end position="55"/>
    </location>
</feature>
<dbReference type="OrthoDB" id="9794365at2"/>
<keyword evidence="4 8" id="KW-1003">Cell membrane</keyword>
<keyword evidence="5 8" id="KW-0812">Transmembrane</keyword>
<evidence type="ECO:0000256" key="7">
    <source>
        <dbReference type="ARBA" id="ARBA00023136"/>
    </source>
</evidence>
<gene>
    <name evidence="10" type="ORF">BSK52_11425</name>
</gene>
<dbReference type="PROSITE" id="PS51012">
    <property type="entry name" value="ABC_TM2"/>
    <property type="match status" value="1"/>
</dbReference>
<dbReference type="Proteomes" id="UP000187439">
    <property type="component" value="Unassembled WGS sequence"/>
</dbReference>
<keyword evidence="6 8" id="KW-1133">Transmembrane helix</keyword>
<evidence type="ECO:0000256" key="2">
    <source>
        <dbReference type="ARBA" id="ARBA00007783"/>
    </source>
</evidence>
<feature type="transmembrane region" description="Helical" evidence="8">
    <location>
        <begin position="149"/>
        <end position="172"/>
    </location>
</feature>
<feature type="transmembrane region" description="Helical" evidence="8">
    <location>
        <begin position="104"/>
        <end position="137"/>
    </location>
</feature>
<dbReference type="Pfam" id="PF01061">
    <property type="entry name" value="ABC2_membrane"/>
    <property type="match status" value="1"/>
</dbReference>
<dbReference type="GO" id="GO:0140359">
    <property type="term" value="F:ABC-type transporter activity"/>
    <property type="evidence" value="ECO:0007669"/>
    <property type="project" value="InterPro"/>
</dbReference>
<feature type="transmembrane region" description="Helical" evidence="8">
    <location>
        <begin position="238"/>
        <end position="255"/>
    </location>
</feature>
<feature type="domain" description="ABC transmembrane type-2" evidence="9">
    <location>
        <begin position="35"/>
        <end position="258"/>
    </location>
</feature>
<evidence type="ECO:0000256" key="8">
    <source>
        <dbReference type="RuleBase" id="RU361157"/>
    </source>
</evidence>
<dbReference type="GO" id="GO:0005886">
    <property type="term" value="C:plasma membrane"/>
    <property type="evidence" value="ECO:0007669"/>
    <property type="project" value="UniProtKB-SubCell"/>
</dbReference>
<feature type="transmembrane region" description="Helical" evidence="8">
    <location>
        <begin position="67"/>
        <end position="84"/>
    </location>
</feature>
<comment type="caution">
    <text evidence="10">The sequence shown here is derived from an EMBL/GenBank/DDBJ whole genome shotgun (WGS) entry which is preliminary data.</text>
</comment>
<evidence type="ECO:0000259" key="9">
    <source>
        <dbReference type="PROSITE" id="PS51012"/>
    </source>
</evidence>
<evidence type="ECO:0000256" key="5">
    <source>
        <dbReference type="ARBA" id="ARBA00022692"/>
    </source>
</evidence>
<dbReference type="GO" id="GO:0015920">
    <property type="term" value="P:lipopolysaccharide transport"/>
    <property type="evidence" value="ECO:0007669"/>
    <property type="project" value="TreeGrafter"/>
</dbReference>
<keyword evidence="7 8" id="KW-0472">Membrane</keyword>
<evidence type="ECO:0000313" key="11">
    <source>
        <dbReference type="Proteomes" id="UP000187439"/>
    </source>
</evidence>
<comment type="similarity">
    <text evidence="2 8">Belongs to the ABC-2 integral membrane protein family.</text>
</comment>
<protein>
    <recommendedName>
        <fullName evidence="8">Transport permease protein</fullName>
    </recommendedName>
</protein>
<dbReference type="EMBL" id="MPTC01000007">
    <property type="protein sequence ID" value="OMD41499.1"/>
    <property type="molecule type" value="Genomic_DNA"/>
</dbReference>
<dbReference type="AlphaFoldDB" id="A0A1R0Y2N2"/>
<dbReference type="PANTHER" id="PTHR30413">
    <property type="entry name" value="INNER MEMBRANE TRANSPORT PERMEASE"/>
    <property type="match status" value="1"/>
</dbReference>
<evidence type="ECO:0000256" key="6">
    <source>
        <dbReference type="ARBA" id="ARBA00022989"/>
    </source>
</evidence>